<dbReference type="InterPro" id="IPR058624">
    <property type="entry name" value="MdtA-like_HH"/>
</dbReference>
<evidence type="ECO:0000259" key="4">
    <source>
        <dbReference type="Pfam" id="PF25917"/>
    </source>
</evidence>
<feature type="domain" description="Multidrug resistance protein MdtA-like barrel-sandwich hybrid" evidence="4">
    <location>
        <begin position="72"/>
        <end position="208"/>
    </location>
</feature>
<proteinExistence type="inferred from homology"/>
<dbReference type="AlphaFoldDB" id="A0A366HJK3"/>
<dbReference type="Pfam" id="PF25917">
    <property type="entry name" value="BSH_RND"/>
    <property type="match status" value="1"/>
</dbReference>
<feature type="domain" description="Multidrug resistance protein MdtA-like beta-barrel" evidence="5">
    <location>
        <begin position="222"/>
        <end position="308"/>
    </location>
</feature>
<dbReference type="PANTHER" id="PTHR30158">
    <property type="entry name" value="ACRA/E-RELATED COMPONENT OF DRUG EFFLUX TRANSPORTER"/>
    <property type="match status" value="1"/>
</dbReference>
<dbReference type="NCBIfam" id="TIGR01730">
    <property type="entry name" value="RND_mfp"/>
    <property type="match status" value="1"/>
</dbReference>
<dbReference type="InterPro" id="IPR058626">
    <property type="entry name" value="MdtA-like_b-barrel"/>
</dbReference>
<protein>
    <submittedName>
        <fullName evidence="7">Multidrug efflux system membrane fusion protein/multidrug efflux system membrane fusion protein</fullName>
    </submittedName>
</protein>
<dbReference type="Pfam" id="PF25944">
    <property type="entry name" value="Beta-barrel_RND"/>
    <property type="match status" value="1"/>
</dbReference>
<evidence type="ECO:0000259" key="6">
    <source>
        <dbReference type="Pfam" id="PF25967"/>
    </source>
</evidence>
<evidence type="ECO:0000259" key="3">
    <source>
        <dbReference type="Pfam" id="PF25876"/>
    </source>
</evidence>
<evidence type="ECO:0000259" key="5">
    <source>
        <dbReference type="Pfam" id="PF25944"/>
    </source>
</evidence>
<dbReference type="InterPro" id="IPR058625">
    <property type="entry name" value="MdtA-like_BSH"/>
</dbReference>
<dbReference type="GO" id="GO:0005886">
    <property type="term" value="C:plasma membrane"/>
    <property type="evidence" value="ECO:0007669"/>
    <property type="project" value="TreeGrafter"/>
</dbReference>
<feature type="domain" description="Multidrug resistance protein MdtA-like alpha-helical hairpin" evidence="3">
    <location>
        <begin position="113"/>
        <end position="181"/>
    </location>
</feature>
<dbReference type="Gene3D" id="1.10.287.470">
    <property type="entry name" value="Helix hairpin bin"/>
    <property type="match status" value="1"/>
</dbReference>
<dbReference type="Gene3D" id="2.40.50.100">
    <property type="match status" value="1"/>
</dbReference>
<dbReference type="SUPFAM" id="SSF111369">
    <property type="entry name" value="HlyD-like secretion proteins"/>
    <property type="match status" value="1"/>
</dbReference>
<feature type="domain" description="Multidrug resistance protein MdtA-like C-terminal permuted SH3" evidence="6">
    <location>
        <begin position="328"/>
        <end position="374"/>
    </location>
</feature>
<keyword evidence="8" id="KW-1185">Reference proteome</keyword>
<evidence type="ECO:0000313" key="8">
    <source>
        <dbReference type="Proteomes" id="UP000253426"/>
    </source>
</evidence>
<sequence length="400" mass="43526">MCVRFGPPNPFLMTRFPKLLALAGVAGLLASCEKPAPPASAQTIPNVTVAVPVQKRLKEWDEYVGRLASPQTVQLRARVSGYLDKVHAKDGAQVKAGDVLYTIDPRSYRATVERAEAELERARTRQELAASEARRAEGLVAAKAISAEDFEQRVNTRRGADAEVRAAAAAVELAKIDLAHTEVRAPIAGRISDARVREGNLVIGDDSNNSTLLTTIVAVDPIYCYIEVDERSSLKYRELYKQGKRASALFGEVEAEMALANEEGFPHRGVVDFVDNEISPDTGTIRSRCVFPNKDSLMSPGYFARVRVPGSGEYDALLVRDSSIGSDQGRPFVFVVDAENVAHYRTIETGALEDGLRIVRNGLKPGEKIVINGLMAVRNSGKVNPQESPMPWPLEGTAAK</sequence>
<dbReference type="GO" id="GO:0030313">
    <property type="term" value="C:cell envelope"/>
    <property type="evidence" value="ECO:0007669"/>
    <property type="project" value="UniProtKB-SubCell"/>
</dbReference>
<dbReference type="PROSITE" id="PS51257">
    <property type="entry name" value="PROKAR_LIPOPROTEIN"/>
    <property type="match status" value="1"/>
</dbReference>
<reference evidence="7 8" key="1">
    <citation type="submission" date="2018-06" db="EMBL/GenBank/DDBJ databases">
        <title>Genomic Encyclopedia of Type Strains, Phase IV (KMG-IV): sequencing the most valuable type-strain genomes for metagenomic binning, comparative biology and taxonomic classification.</title>
        <authorList>
            <person name="Goeker M."/>
        </authorList>
    </citation>
    <scope>NUCLEOTIDE SEQUENCE [LARGE SCALE GENOMIC DNA]</scope>
    <source>
        <strain evidence="7 8">DSM 25532</strain>
    </source>
</reference>
<accession>A0A366HJK3</accession>
<evidence type="ECO:0000256" key="1">
    <source>
        <dbReference type="ARBA" id="ARBA00004196"/>
    </source>
</evidence>
<name>A0A366HJK3_9BACT</name>
<dbReference type="Gene3D" id="2.40.30.170">
    <property type="match status" value="1"/>
</dbReference>
<dbReference type="InterPro" id="IPR058627">
    <property type="entry name" value="MdtA-like_C"/>
</dbReference>
<dbReference type="EMBL" id="QNRR01000006">
    <property type="protein sequence ID" value="RBP42545.1"/>
    <property type="molecule type" value="Genomic_DNA"/>
</dbReference>
<dbReference type="Pfam" id="PF25876">
    <property type="entry name" value="HH_MFP_RND"/>
    <property type="match status" value="1"/>
</dbReference>
<dbReference type="GO" id="GO:0022857">
    <property type="term" value="F:transmembrane transporter activity"/>
    <property type="evidence" value="ECO:0007669"/>
    <property type="project" value="InterPro"/>
</dbReference>
<evidence type="ECO:0000256" key="2">
    <source>
        <dbReference type="ARBA" id="ARBA00009477"/>
    </source>
</evidence>
<comment type="caution">
    <text evidence="7">The sequence shown here is derived from an EMBL/GenBank/DDBJ whole genome shotgun (WGS) entry which is preliminary data.</text>
</comment>
<dbReference type="Gene3D" id="2.40.420.20">
    <property type="match status" value="1"/>
</dbReference>
<dbReference type="Pfam" id="PF25967">
    <property type="entry name" value="RND-MFP_C"/>
    <property type="match status" value="1"/>
</dbReference>
<organism evidence="7 8">
    <name type="scientific">Roseimicrobium gellanilyticum</name>
    <dbReference type="NCBI Taxonomy" id="748857"/>
    <lineage>
        <taxon>Bacteria</taxon>
        <taxon>Pseudomonadati</taxon>
        <taxon>Verrucomicrobiota</taxon>
        <taxon>Verrucomicrobiia</taxon>
        <taxon>Verrucomicrobiales</taxon>
        <taxon>Verrucomicrobiaceae</taxon>
        <taxon>Roseimicrobium</taxon>
    </lineage>
</organism>
<evidence type="ECO:0000313" key="7">
    <source>
        <dbReference type="EMBL" id="RBP42545.1"/>
    </source>
</evidence>
<dbReference type="Proteomes" id="UP000253426">
    <property type="component" value="Unassembled WGS sequence"/>
</dbReference>
<comment type="subcellular location">
    <subcellularLocation>
        <location evidence="1">Cell envelope</location>
    </subcellularLocation>
</comment>
<dbReference type="InterPro" id="IPR006143">
    <property type="entry name" value="RND_pump_MFP"/>
</dbReference>
<dbReference type="PANTHER" id="PTHR30158:SF26">
    <property type="entry name" value="RESISTANCE-NODULATION-CELL DIVISION (RND) MULTIDRUG EFFLUX MEMBRANE FUSION PROTEIN MEXE"/>
    <property type="match status" value="1"/>
</dbReference>
<dbReference type="OrthoDB" id="9816569at2"/>
<gene>
    <name evidence="7" type="ORF">DES53_106254</name>
</gene>
<dbReference type="GO" id="GO:0046677">
    <property type="term" value="P:response to antibiotic"/>
    <property type="evidence" value="ECO:0007669"/>
    <property type="project" value="TreeGrafter"/>
</dbReference>
<comment type="similarity">
    <text evidence="2">Belongs to the membrane fusion protein (MFP) (TC 8.A.1) family.</text>
</comment>